<feature type="transmembrane region" description="Helical" evidence="13">
    <location>
        <begin position="488"/>
        <end position="508"/>
    </location>
</feature>
<dbReference type="GO" id="GO:0000981">
    <property type="term" value="F:DNA-binding transcription factor activity, RNA polymerase II-specific"/>
    <property type="evidence" value="ECO:0007669"/>
    <property type="project" value="TreeGrafter"/>
</dbReference>
<keyword evidence="7" id="KW-0238">DNA-binding</keyword>
<dbReference type="InterPro" id="IPR011598">
    <property type="entry name" value="bHLH_dom"/>
</dbReference>
<comment type="subcellular location">
    <subcellularLocation>
        <location evidence="2">Endoplasmic reticulum membrane</location>
        <topology evidence="2">Multi-pass membrane protein</topology>
    </subcellularLocation>
    <subcellularLocation>
        <location evidence="1">Nucleus</location>
    </subcellularLocation>
</comment>
<keyword evidence="9" id="KW-0804">Transcription</keyword>
<dbReference type="Gene3D" id="4.10.280.10">
    <property type="entry name" value="Helix-loop-helix DNA-binding domain"/>
    <property type="match status" value="1"/>
</dbReference>
<dbReference type="InterPro" id="IPR036638">
    <property type="entry name" value="HLH_DNA-bd_sf"/>
</dbReference>
<dbReference type="SUPFAM" id="SSF47459">
    <property type="entry name" value="HLH, helix-loop-helix DNA-binding domain"/>
    <property type="match status" value="1"/>
</dbReference>
<accession>A0A0A1XBK7</accession>
<evidence type="ECO:0000256" key="5">
    <source>
        <dbReference type="ARBA" id="ARBA00022989"/>
    </source>
</evidence>
<dbReference type="PANTHER" id="PTHR46062">
    <property type="entry name" value="STEROL REGULATORY ELEMENT-BINDING PROTEIN"/>
    <property type="match status" value="1"/>
</dbReference>
<evidence type="ECO:0000256" key="3">
    <source>
        <dbReference type="ARBA" id="ARBA00022692"/>
    </source>
</evidence>
<feature type="transmembrane region" description="Helical" evidence="13">
    <location>
        <begin position="545"/>
        <end position="567"/>
    </location>
</feature>
<evidence type="ECO:0000256" key="6">
    <source>
        <dbReference type="ARBA" id="ARBA00023015"/>
    </source>
</evidence>
<evidence type="ECO:0000256" key="11">
    <source>
        <dbReference type="SAM" id="Coils"/>
    </source>
</evidence>
<reference evidence="15" key="1">
    <citation type="submission" date="2014-11" db="EMBL/GenBank/DDBJ databases">
        <authorList>
            <person name="Geib S."/>
        </authorList>
    </citation>
    <scope>NUCLEOTIDE SEQUENCE</scope>
</reference>
<reference evidence="15" key="2">
    <citation type="journal article" date="2015" name="Gigascience">
        <title>Reconstructing a comprehensive transcriptome assembly of a white-pupal translocated strain of the pest fruit fly Bactrocera cucurbitae.</title>
        <authorList>
            <person name="Sim S.B."/>
            <person name="Calla B."/>
            <person name="Hall B."/>
            <person name="DeRego T."/>
            <person name="Geib S.M."/>
        </authorList>
    </citation>
    <scope>NUCLEOTIDE SEQUENCE</scope>
</reference>
<evidence type="ECO:0000256" key="4">
    <source>
        <dbReference type="ARBA" id="ARBA00022824"/>
    </source>
</evidence>
<dbReference type="GO" id="GO:0005634">
    <property type="term" value="C:nucleus"/>
    <property type="evidence" value="ECO:0007669"/>
    <property type="project" value="UniProtKB-SubCell"/>
</dbReference>
<feature type="domain" description="BHLH" evidence="14">
    <location>
        <begin position="328"/>
        <end position="378"/>
    </location>
</feature>
<evidence type="ECO:0000256" key="9">
    <source>
        <dbReference type="ARBA" id="ARBA00023163"/>
    </source>
</evidence>
<keyword evidence="5 13" id="KW-1133">Transmembrane helix</keyword>
<proteinExistence type="predicted"/>
<dbReference type="PROSITE" id="PS50888">
    <property type="entry name" value="BHLH"/>
    <property type="match status" value="1"/>
</dbReference>
<dbReference type="CDD" id="cd11394">
    <property type="entry name" value="bHLHzip_SREBP"/>
    <property type="match status" value="1"/>
</dbReference>
<evidence type="ECO:0000313" key="15">
    <source>
        <dbReference type="EMBL" id="JAD08804.1"/>
    </source>
</evidence>
<dbReference type="Pfam" id="PF00010">
    <property type="entry name" value="HLH"/>
    <property type="match status" value="1"/>
</dbReference>
<sequence>MDENSESNPIDMDFSYGAAFDSLDIFKEEDALNIIKDMVPLEMQNFFEDIDQMEFSNDTISNQLGSDCSGETINFSDPDLFMQSKVSSPDIIHNGGLKCANNYSSSDPLMAGHINPVVSIPSSFHNCLPEINSSSSNLVVDQKWTVRNDQNTVGTNQIVDKSNGFGDANPVKKDKPDFPNIDCYQINTLGNVPNQIQSVDFGNEVLKKDIYGNGKLPRESQEERVEMIPPQHLPKIQNQISQANITIQDLKEIQSTHHVLIQRNPTIMYSSVPTTSASFVASTPIISQIPVIFEPTLNASNNLSKVGNISSVENKVPINRIQPKKKEVKRSAHNAIERRYRTSINDKISELKNLIIGESAKLNKSAVLRKSIDKIRDLQRQNSEMRDEIQRLQNELVNRSSCNVKNLLNSTKINKVDNRNKTLITNEFSQKQRIITPPCSDESNASQSPTHSDISLPCSPLNDSVKSFNSYKMKNVSTAIRDMSHSRLTLCIFMLAFITINPFQIFLFRGTETRGNYGTIDDTHQRRILNFDEDNTNNYYIWNNFWGPILLWIINLIVVLVCFIKLINYVDPLGNTTTDEFISRKKHGDKLFEKGYMEDAYLEYISCLKSLGVMLPASIFDFIILTTWQFIRIFTYHLKINWKFRKFVPILYKKDQSNSHIATAKSLAIFFNRLNQLHLTTENNPQHGLTLSLYALDMAQSCHNALTNEELIDIYLTTALLVKQNYPRSLKLFVRYCIKRGKKEWFKSAGNSSQYKWIFTPFGTQYVIDHDFDLNNNLQSNNMFIQLSNIANPLTYLLKNYQEYLLHQAIQCLVGSSQICDKKRTNLKTQDIASSRYGDNTMASNALIFVSMLRDSFCADYSNEKIEWWVNILEVSVYWLLGEDSKAKESYQRARVLPKELETSNDRLPQALHLALEAKFLSLQFIGGFYKLDSQSIIDICNRSSNCLQESLTFNKITSVKKIKLLFQLLTCDWILETRTQLWETEYMNADQIMCKQVPSDYLEKFQKDLNSMRYVIEDLRIGHQRIYLYEAVCRLMAGVAPGPTQQLLDRSLRHRTLRSSVICGGKDKGNNYEGFQRERATAIYIACKYLPNALICSPGERVGMLAEAAKTLEKLGDRRKLNDCYKLIKFFDNSIDVID</sequence>
<evidence type="ECO:0000256" key="13">
    <source>
        <dbReference type="SAM" id="Phobius"/>
    </source>
</evidence>
<dbReference type="PANTHER" id="PTHR46062:SF1">
    <property type="entry name" value="LP12374P"/>
    <property type="match status" value="1"/>
</dbReference>
<keyword evidence="3 13" id="KW-0812">Transmembrane</keyword>
<keyword evidence="10" id="KW-0539">Nucleus</keyword>
<evidence type="ECO:0000256" key="1">
    <source>
        <dbReference type="ARBA" id="ARBA00004123"/>
    </source>
</evidence>
<dbReference type="EMBL" id="GBXI01005488">
    <property type="protein sequence ID" value="JAD08804.1"/>
    <property type="molecule type" value="Transcribed_RNA"/>
</dbReference>
<evidence type="ECO:0000256" key="12">
    <source>
        <dbReference type="SAM" id="MobiDB-lite"/>
    </source>
</evidence>
<keyword evidence="4" id="KW-0256">Endoplasmic reticulum</keyword>
<dbReference type="GO" id="GO:0046983">
    <property type="term" value="F:protein dimerization activity"/>
    <property type="evidence" value="ECO:0007669"/>
    <property type="project" value="InterPro"/>
</dbReference>
<evidence type="ECO:0000256" key="2">
    <source>
        <dbReference type="ARBA" id="ARBA00004477"/>
    </source>
</evidence>
<feature type="region of interest" description="Disordered" evidence="12">
    <location>
        <begin position="435"/>
        <end position="454"/>
    </location>
</feature>
<dbReference type="SMART" id="SM00353">
    <property type="entry name" value="HLH"/>
    <property type="match status" value="1"/>
</dbReference>
<keyword evidence="11" id="KW-0175">Coiled coil</keyword>
<dbReference type="AlphaFoldDB" id="A0A0A1XBK7"/>
<gene>
    <name evidence="15" type="primary">SREBF2_0</name>
    <name evidence="15" type="ORF">g.6985</name>
</gene>
<dbReference type="GO" id="GO:0000978">
    <property type="term" value="F:RNA polymerase II cis-regulatory region sequence-specific DNA binding"/>
    <property type="evidence" value="ECO:0007669"/>
    <property type="project" value="TreeGrafter"/>
</dbReference>
<protein>
    <submittedName>
        <fullName evidence="15">Sterol regulatory element-binding protein 2</fullName>
    </submittedName>
</protein>
<evidence type="ECO:0000259" key="14">
    <source>
        <dbReference type="PROSITE" id="PS50888"/>
    </source>
</evidence>
<organism evidence="15">
    <name type="scientific">Zeugodacus cucurbitae</name>
    <name type="common">Melon fruit fly</name>
    <name type="synonym">Bactrocera cucurbitae</name>
    <dbReference type="NCBI Taxonomy" id="28588"/>
    <lineage>
        <taxon>Eukaryota</taxon>
        <taxon>Metazoa</taxon>
        <taxon>Ecdysozoa</taxon>
        <taxon>Arthropoda</taxon>
        <taxon>Hexapoda</taxon>
        <taxon>Insecta</taxon>
        <taxon>Pterygota</taxon>
        <taxon>Neoptera</taxon>
        <taxon>Endopterygota</taxon>
        <taxon>Diptera</taxon>
        <taxon>Brachycera</taxon>
        <taxon>Muscomorpha</taxon>
        <taxon>Tephritoidea</taxon>
        <taxon>Tephritidae</taxon>
        <taxon>Zeugodacus</taxon>
        <taxon>Zeugodacus</taxon>
    </lineage>
</organism>
<feature type="coiled-coil region" evidence="11">
    <location>
        <begin position="368"/>
        <end position="395"/>
    </location>
</feature>
<keyword evidence="6" id="KW-0805">Transcription regulation</keyword>
<evidence type="ECO:0000256" key="10">
    <source>
        <dbReference type="ARBA" id="ARBA00023242"/>
    </source>
</evidence>
<dbReference type="GO" id="GO:0005789">
    <property type="term" value="C:endoplasmic reticulum membrane"/>
    <property type="evidence" value="ECO:0007669"/>
    <property type="project" value="UniProtKB-SubCell"/>
</dbReference>
<evidence type="ECO:0000256" key="8">
    <source>
        <dbReference type="ARBA" id="ARBA00023136"/>
    </source>
</evidence>
<evidence type="ECO:0000256" key="7">
    <source>
        <dbReference type="ARBA" id="ARBA00023125"/>
    </source>
</evidence>
<name>A0A0A1XBK7_ZEUCU</name>
<feature type="compositionally biased region" description="Polar residues" evidence="12">
    <location>
        <begin position="441"/>
        <end position="453"/>
    </location>
</feature>
<keyword evidence="8 13" id="KW-0472">Membrane</keyword>